<organism evidence="2">
    <name type="scientific">marine sediment metagenome</name>
    <dbReference type="NCBI Taxonomy" id="412755"/>
    <lineage>
        <taxon>unclassified sequences</taxon>
        <taxon>metagenomes</taxon>
        <taxon>ecological metagenomes</taxon>
    </lineage>
</organism>
<proteinExistence type="predicted"/>
<reference evidence="2" key="1">
    <citation type="journal article" date="2014" name="Front. Microbiol.">
        <title>High frequency of phylogenetically diverse reductive dehalogenase-homologous genes in deep subseafloor sedimentary metagenomes.</title>
        <authorList>
            <person name="Kawai M."/>
            <person name="Futagami T."/>
            <person name="Toyoda A."/>
            <person name="Takaki Y."/>
            <person name="Nishi S."/>
            <person name="Hori S."/>
            <person name="Arai W."/>
            <person name="Tsubouchi T."/>
            <person name="Morono Y."/>
            <person name="Uchiyama I."/>
            <person name="Ito T."/>
            <person name="Fujiyama A."/>
            <person name="Inagaki F."/>
            <person name="Takami H."/>
        </authorList>
    </citation>
    <scope>NUCLEOTIDE SEQUENCE</scope>
    <source>
        <strain evidence="2">Expedition CK06-06</strain>
    </source>
</reference>
<feature type="transmembrane region" description="Helical" evidence="1">
    <location>
        <begin position="37"/>
        <end position="56"/>
    </location>
</feature>
<evidence type="ECO:0000256" key="1">
    <source>
        <dbReference type="SAM" id="Phobius"/>
    </source>
</evidence>
<keyword evidence="1" id="KW-1133">Transmembrane helix</keyword>
<protein>
    <submittedName>
        <fullName evidence="2">Uncharacterized protein</fullName>
    </submittedName>
</protein>
<dbReference type="AlphaFoldDB" id="X1Q781"/>
<comment type="caution">
    <text evidence="2">The sequence shown here is derived from an EMBL/GenBank/DDBJ whole genome shotgun (WGS) entry which is preliminary data.</text>
</comment>
<name>X1Q781_9ZZZZ</name>
<dbReference type="EMBL" id="BARW01000428">
    <property type="protein sequence ID" value="GAI64367.1"/>
    <property type="molecule type" value="Genomic_DNA"/>
</dbReference>
<evidence type="ECO:0000313" key="2">
    <source>
        <dbReference type="EMBL" id="GAI64367.1"/>
    </source>
</evidence>
<keyword evidence="1" id="KW-0812">Transmembrane</keyword>
<accession>X1Q781</accession>
<feature type="non-terminal residue" evidence="2">
    <location>
        <position position="1"/>
    </location>
</feature>
<sequence length="86" mass="9562">NTDIYYHYPFFNHISGNSLGFPGSYNQYIGPPGMKSYILGLGMAYSYGGISPVFLLKKDIGYRFAHNVASTHNHYLGPFKPNPGPD</sequence>
<gene>
    <name evidence="2" type="ORF">S12H4_01933</name>
</gene>
<keyword evidence="1" id="KW-0472">Membrane</keyword>